<reference evidence="4" key="1">
    <citation type="journal article" date="2020" name="PLoS Negl. Trop. Dis.">
        <title>High-quality nuclear genome for Sarcoptes scabiei-A critical resource for a neglected parasite.</title>
        <authorList>
            <person name="Korhonen P.K."/>
            <person name="Gasser R.B."/>
            <person name="Ma G."/>
            <person name="Wang T."/>
            <person name="Stroehlein A.J."/>
            <person name="Young N.D."/>
            <person name="Ang C.S."/>
            <person name="Fernando D.D."/>
            <person name="Lu H.C."/>
            <person name="Taylor S."/>
            <person name="Reynolds S.L."/>
            <person name="Mofiz E."/>
            <person name="Najaraj S.H."/>
            <person name="Gowda H."/>
            <person name="Madugundu A."/>
            <person name="Renuse S."/>
            <person name="Holt D."/>
            <person name="Pandey A."/>
            <person name="Papenfuss A.T."/>
            <person name="Fischer K."/>
        </authorList>
    </citation>
    <scope>NUCLEOTIDE SEQUENCE [LARGE SCALE GENOMIC DNA]</scope>
</reference>
<gene>
    <name evidence="2" type="ORF">SSS_4494</name>
</gene>
<protein>
    <submittedName>
        <fullName evidence="2">Malonyl-CoA decarboxylase, mitochondrial</fullName>
    </submittedName>
</protein>
<accession>A0A834RGY4</accession>
<evidence type="ECO:0000259" key="1">
    <source>
        <dbReference type="Pfam" id="PF05292"/>
    </source>
</evidence>
<reference evidence="2" key="2">
    <citation type="submission" date="2020-01" db="EMBL/GenBank/DDBJ databases">
        <authorList>
            <person name="Korhonen P.K.K."/>
            <person name="Guangxu M.G."/>
            <person name="Wang T.W."/>
            <person name="Stroehlein A.J.S."/>
            <person name="Young N.D."/>
            <person name="Ang C.-S.A."/>
            <person name="Fernando D.W.F."/>
            <person name="Lu H.L."/>
            <person name="Taylor S.T."/>
            <person name="Ehtesham M.E.M."/>
            <person name="Najaraj S.H.N."/>
            <person name="Harsha G.H.G."/>
            <person name="Madugundu A.M."/>
            <person name="Renuse S.R."/>
            <person name="Holt D.H."/>
            <person name="Pandey A.P."/>
            <person name="Papenfuss A.P."/>
            <person name="Gasser R.B.G."/>
            <person name="Fischer K.F."/>
        </authorList>
    </citation>
    <scope>NUCLEOTIDE SEQUENCE</scope>
    <source>
        <strain evidence="2">SSS_KF_BRIS2020</strain>
    </source>
</reference>
<dbReference type="Gene3D" id="3.40.630.150">
    <property type="entry name" value="Malonyl-CoA decarboxylase, catalytic domain"/>
    <property type="match status" value="2"/>
</dbReference>
<dbReference type="OrthoDB" id="426718at2759"/>
<feature type="domain" description="Malonyl-CoA decarboxylase C-terminal" evidence="1">
    <location>
        <begin position="298"/>
        <end position="488"/>
    </location>
</feature>
<evidence type="ECO:0000313" key="3">
    <source>
        <dbReference type="EnsemblMetazoa" id="KAF7496682.1"/>
    </source>
</evidence>
<dbReference type="GO" id="GO:0006633">
    <property type="term" value="P:fatty acid biosynthetic process"/>
    <property type="evidence" value="ECO:0007669"/>
    <property type="project" value="InterPro"/>
</dbReference>
<dbReference type="Proteomes" id="UP000070412">
    <property type="component" value="Unassembled WGS sequence"/>
</dbReference>
<dbReference type="GO" id="GO:0006085">
    <property type="term" value="P:acetyl-CoA biosynthetic process"/>
    <property type="evidence" value="ECO:0007669"/>
    <property type="project" value="TreeGrafter"/>
</dbReference>
<reference evidence="3" key="3">
    <citation type="submission" date="2022-06" db="UniProtKB">
        <authorList>
            <consortium name="EnsemblMetazoa"/>
        </authorList>
    </citation>
    <scope>IDENTIFICATION</scope>
</reference>
<evidence type="ECO:0000313" key="2">
    <source>
        <dbReference type="EMBL" id="KAF7496682.1"/>
    </source>
</evidence>
<dbReference type="EMBL" id="WVUK01000002">
    <property type="protein sequence ID" value="KAF7496682.1"/>
    <property type="molecule type" value="Genomic_DNA"/>
</dbReference>
<feature type="domain" description="Malonyl-CoA decarboxylase C-terminal" evidence="1">
    <location>
        <begin position="158"/>
        <end position="239"/>
    </location>
</feature>
<dbReference type="Gene3D" id="1.20.140.90">
    <property type="entry name" value="Malonyl-CoA decarboxylase, oligemerization domain"/>
    <property type="match status" value="1"/>
</dbReference>
<dbReference type="EnsemblMetazoa" id="SSS_4494s_mrna">
    <property type="protein sequence ID" value="KAF7496682.1"/>
    <property type="gene ID" value="SSS_4494"/>
</dbReference>
<dbReference type="PANTHER" id="PTHR28641">
    <property type="match status" value="1"/>
</dbReference>
<evidence type="ECO:0000313" key="4">
    <source>
        <dbReference type="Proteomes" id="UP000070412"/>
    </source>
</evidence>
<dbReference type="GO" id="GO:0005759">
    <property type="term" value="C:mitochondrial matrix"/>
    <property type="evidence" value="ECO:0007669"/>
    <property type="project" value="TreeGrafter"/>
</dbReference>
<dbReference type="PANTHER" id="PTHR28641:SF1">
    <property type="entry name" value="MALONYL-COA DECARBOXYLASE, MITOCHONDRIAL"/>
    <property type="match status" value="1"/>
</dbReference>
<dbReference type="GO" id="GO:0050080">
    <property type="term" value="F:malonyl-CoA decarboxylase activity"/>
    <property type="evidence" value="ECO:0007669"/>
    <property type="project" value="InterPro"/>
</dbReference>
<dbReference type="InterPro" id="IPR042303">
    <property type="entry name" value="Malonyl_CoA_deC_C_sf"/>
</dbReference>
<organism evidence="2">
    <name type="scientific">Sarcoptes scabiei</name>
    <name type="common">Itch mite</name>
    <name type="synonym">Acarus scabiei</name>
    <dbReference type="NCBI Taxonomy" id="52283"/>
    <lineage>
        <taxon>Eukaryota</taxon>
        <taxon>Metazoa</taxon>
        <taxon>Ecdysozoa</taxon>
        <taxon>Arthropoda</taxon>
        <taxon>Chelicerata</taxon>
        <taxon>Arachnida</taxon>
        <taxon>Acari</taxon>
        <taxon>Acariformes</taxon>
        <taxon>Sarcoptiformes</taxon>
        <taxon>Astigmata</taxon>
        <taxon>Psoroptidia</taxon>
        <taxon>Sarcoptoidea</taxon>
        <taxon>Sarcoptidae</taxon>
        <taxon>Sarcoptinae</taxon>
        <taxon>Sarcoptes</taxon>
    </lineage>
</organism>
<dbReference type="InterPro" id="IPR038917">
    <property type="entry name" value="Malonyl_CoA_deC"/>
</dbReference>
<dbReference type="Pfam" id="PF05292">
    <property type="entry name" value="MCD"/>
    <property type="match status" value="2"/>
</dbReference>
<dbReference type="InterPro" id="IPR007956">
    <property type="entry name" value="Malonyl_CoA_deC_C"/>
</dbReference>
<keyword evidence="4" id="KW-1185">Reference proteome</keyword>
<dbReference type="InterPro" id="IPR038351">
    <property type="entry name" value="MCD_N_sf"/>
</dbReference>
<feature type="non-terminal residue" evidence="2">
    <location>
        <position position="1"/>
    </location>
</feature>
<proteinExistence type="predicted"/>
<name>A0A834RGY4_SARSC</name>
<dbReference type="GO" id="GO:2001294">
    <property type="term" value="P:malonyl-CoA catabolic process"/>
    <property type="evidence" value="ECO:0007669"/>
    <property type="project" value="TreeGrafter"/>
</dbReference>
<dbReference type="GO" id="GO:0005782">
    <property type="term" value="C:peroxisomal matrix"/>
    <property type="evidence" value="ECO:0007669"/>
    <property type="project" value="TreeGrafter"/>
</dbReference>
<dbReference type="AlphaFoldDB" id="A0A834RGY4"/>
<sequence length="517" mass="60290">LIKLTEIILEELADRFDDQRANFAEEFCDLFVASNPFDRFKYFCFLAEYYCKKEFKSKLLEITNLSETNQTSGRFDPISEIRDRIGPKKIDCSFMNFFLYLSQLNFGIKFLVDFRSDLVVILSNSILQQELLPYSRASLRLMSSQLSEQLSLWFNNMFVHFDRITWNSSASLLQKITTLEAVHPFRNWLDLKQRLGNYRRCYIYSHPSISQQPLVILHVALLPSISSSIQAIIQWSEIRSDIPGSIRSKVISDHCYDSKKSFCSAEDEIESPTIITINDKRINFGSSTRNRSNENYQSNREDLSLIKAANFYSISSTQKGLAGIDLSHRLIKHATASLKSEFPFLTEFSSLSPIPNFTEYLLWNFKSILKRKIDPMVFNQIWFKYSNFDRLKQRFSVENELDLYSKIIPLIQSGDWAIDLELVELLKKPLMHLCAHYLYTEKRRGYALNQVANFHLKNGAVLWRLNWLADISSGGLRTSCGLMVNYRYFLDICQENSLLYTRNKTIVTGEQFEQYIP</sequence>